<dbReference type="Pfam" id="PF22725">
    <property type="entry name" value="GFO_IDH_MocA_C3"/>
    <property type="match status" value="1"/>
</dbReference>
<dbReference type="OrthoDB" id="9776544at2"/>
<dbReference type="GO" id="GO:0016491">
    <property type="term" value="F:oxidoreductase activity"/>
    <property type="evidence" value="ECO:0007669"/>
    <property type="project" value="UniProtKB-KW"/>
</dbReference>
<evidence type="ECO:0000313" key="5">
    <source>
        <dbReference type="Proteomes" id="UP000249688"/>
    </source>
</evidence>
<dbReference type="AlphaFoldDB" id="A0A2W7I0X0"/>
<dbReference type="InterPro" id="IPR036291">
    <property type="entry name" value="NAD(P)-bd_dom_sf"/>
</dbReference>
<dbReference type="EMBL" id="QKYU01000024">
    <property type="protein sequence ID" value="PZW40426.1"/>
    <property type="molecule type" value="Genomic_DNA"/>
</dbReference>
<dbReference type="Gene3D" id="3.40.50.720">
    <property type="entry name" value="NAD(P)-binding Rossmann-like Domain"/>
    <property type="match status" value="1"/>
</dbReference>
<feature type="domain" description="GFO/IDH/MocA-like oxidoreductase" evidence="3">
    <location>
        <begin position="129"/>
        <end position="262"/>
    </location>
</feature>
<dbReference type="Pfam" id="PF01408">
    <property type="entry name" value="GFO_IDH_MocA"/>
    <property type="match status" value="1"/>
</dbReference>
<proteinExistence type="predicted"/>
<feature type="domain" description="Gfo/Idh/MocA-like oxidoreductase N-terminal" evidence="2">
    <location>
        <begin position="1"/>
        <end position="113"/>
    </location>
</feature>
<dbReference type="SUPFAM" id="SSF55347">
    <property type="entry name" value="Glyceraldehyde-3-phosphate dehydrogenase-like, C-terminal domain"/>
    <property type="match status" value="1"/>
</dbReference>
<dbReference type="PANTHER" id="PTHR43818:SF11">
    <property type="entry name" value="BCDNA.GH03377"/>
    <property type="match status" value="1"/>
</dbReference>
<dbReference type="PANTHER" id="PTHR43818">
    <property type="entry name" value="BCDNA.GH03377"/>
    <property type="match status" value="1"/>
</dbReference>
<dbReference type="SUPFAM" id="SSF51735">
    <property type="entry name" value="NAD(P)-binding Rossmann-fold domains"/>
    <property type="match status" value="1"/>
</dbReference>
<dbReference type="InterPro" id="IPR050463">
    <property type="entry name" value="Gfo/Idh/MocA_oxidrdct_glycsds"/>
</dbReference>
<evidence type="ECO:0000256" key="1">
    <source>
        <dbReference type="ARBA" id="ARBA00023002"/>
    </source>
</evidence>
<dbReference type="GO" id="GO:0000166">
    <property type="term" value="F:nucleotide binding"/>
    <property type="evidence" value="ECO:0007669"/>
    <property type="project" value="InterPro"/>
</dbReference>
<dbReference type="InterPro" id="IPR055170">
    <property type="entry name" value="GFO_IDH_MocA-like_dom"/>
</dbReference>
<name>A0A2W7I0X0_9PROT</name>
<dbReference type="Proteomes" id="UP000249688">
    <property type="component" value="Unassembled WGS sequence"/>
</dbReference>
<accession>A0A2W7I0X0</accession>
<dbReference type="Gene3D" id="3.30.360.10">
    <property type="entry name" value="Dihydrodipicolinate Reductase, domain 2"/>
    <property type="match status" value="1"/>
</dbReference>
<dbReference type="InterPro" id="IPR000683">
    <property type="entry name" value="Gfo/Idh/MocA-like_OxRdtase_N"/>
</dbReference>
<reference evidence="4 5" key="1">
    <citation type="submission" date="2018-06" db="EMBL/GenBank/DDBJ databases">
        <title>Genomic Encyclopedia of Archaeal and Bacterial Type Strains, Phase II (KMG-II): from individual species to whole genera.</title>
        <authorList>
            <person name="Goeker M."/>
        </authorList>
    </citation>
    <scope>NUCLEOTIDE SEQUENCE [LARGE SCALE GENOMIC DNA]</scope>
    <source>
        <strain evidence="4 5">DSM 24525</strain>
    </source>
</reference>
<keyword evidence="1" id="KW-0560">Oxidoreductase</keyword>
<keyword evidence="5" id="KW-1185">Reference proteome</keyword>
<organism evidence="4 5">
    <name type="scientific">Humitalea rosea</name>
    <dbReference type="NCBI Taxonomy" id="990373"/>
    <lineage>
        <taxon>Bacteria</taxon>
        <taxon>Pseudomonadati</taxon>
        <taxon>Pseudomonadota</taxon>
        <taxon>Alphaproteobacteria</taxon>
        <taxon>Acetobacterales</taxon>
        <taxon>Roseomonadaceae</taxon>
        <taxon>Humitalea</taxon>
    </lineage>
</organism>
<gene>
    <name evidence="4" type="ORF">C8P66_12466</name>
</gene>
<sequence>MKIAFVGCGWVADYYMTTLPDHSGLSLAGVYDRDPAQLARFIGYYGVPAYESLDALLADPAVGMVVNLTNPRSHFEVSRAALLAGKPVYSEKPLAMSMPEAEALRALAAERGLGLAAAPCNHLSGPIEAMARELRAGRAGRVLMAQAEMDDGLVPYLATGGWISHSGAVWPAKDEFEIGCTFEHAGYQIAPLVRLFGPVRRVTAISALLVPEKGRDIGVGAQNPDCAIGVLEFDHGLLARITLGIVAPVNRLLRVVGTEGVLTVSDVWDNRASLRWSRTGQGFLQRATRKLELKLARWLPGVLLGRGLSVTARRRRRRQPTMDFSRGVAELAARIESGGETAALAALAVHVTEVTVALQAPGGGTRQMLTGL</sequence>
<protein>
    <submittedName>
        <fullName evidence="4">Putative dehydrogenase</fullName>
    </submittedName>
</protein>
<dbReference type="RefSeq" id="WP_158537307.1">
    <property type="nucleotide sequence ID" value="NZ_QKYU01000024.1"/>
</dbReference>
<evidence type="ECO:0000259" key="2">
    <source>
        <dbReference type="Pfam" id="PF01408"/>
    </source>
</evidence>
<comment type="caution">
    <text evidence="4">The sequence shown here is derived from an EMBL/GenBank/DDBJ whole genome shotgun (WGS) entry which is preliminary data.</text>
</comment>
<evidence type="ECO:0000313" key="4">
    <source>
        <dbReference type="EMBL" id="PZW40426.1"/>
    </source>
</evidence>
<evidence type="ECO:0000259" key="3">
    <source>
        <dbReference type="Pfam" id="PF22725"/>
    </source>
</evidence>